<dbReference type="OrthoDB" id="3790349at2759"/>
<accession>A0A2T2NXA9</accession>
<dbReference type="InterPro" id="IPR037401">
    <property type="entry name" value="SnoaL-like"/>
</dbReference>
<gene>
    <name evidence="2" type="ORF">BS50DRAFT_571366</name>
</gene>
<organism evidence="2 3">
    <name type="scientific">Corynespora cassiicola Philippines</name>
    <dbReference type="NCBI Taxonomy" id="1448308"/>
    <lineage>
        <taxon>Eukaryota</taxon>
        <taxon>Fungi</taxon>
        <taxon>Dikarya</taxon>
        <taxon>Ascomycota</taxon>
        <taxon>Pezizomycotina</taxon>
        <taxon>Dothideomycetes</taxon>
        <taxon>Pleosporomycetidae</taxon>
        <taxon>Pleosporales</taxon>
        <taxon>Corynesporascaceae</taxon>
        <taxon>Corynespora</taxon>
    </lineage>
</organism>
<evidence type="ECO:0000259" key="1">
    <source>
        <dbReference type="Pfam" id="PF13577"/>
    </source>
</evidence>
<dbReference type="InterPro" id="IPR032710">
    <property type="entry name" value="NTF2-like_dom_sf"/>
</dbReference>
<dbReference type="Pfam" id="PF13577">
    <property type="entry name" value="SnoaL_4"/>
    <property type="match status" value="1"/>
</dbReference>
<reference evidence="2 3" key="1">
    <citation type="journal article" date="2018" name="Front. Microbiol.">
        <title>Genome-Wide Analysis of Corynespora cassiicola Leaf Fall Disease Putative Effectors.</title>
        <authorList>
            <person name="Lopez D."/>
            <person name="Ribeiro S."/>
            <person name="Label P."/>
            <person name="Fumanal B."/>
            <person name="Venisse J.S."/>
            <person name="Kohler A."/>
            <person name="de Oliveira R.R."/>
            <person name="Labutti K."/>
            <person name="Lipzen A."/>
            <person name="Lail K."/>
            <person name="Bauer D."/>
            <person name="Ohm R.A."/>
            <person name="Barry K.W."/>
            <person name="Spatafora J."/>
            <person name="Grigoriev I.V."/>
            <person name="Martin F.M."/>
            <person name="Pujade-Renaud V."/>
        </authorList>
    </citation>
    <scope>NUCLEOTIDE SEQUENCE [LARGE SCALE GENOMIC DNA]</scope>
    <source>
        <strain evidence="2 3">Philippines</strain>
    </source>
</reference>
<protein>
    <recommendedName>
        <fullName evidence="1">SnoaL-like domain-containing protein</fullName>
    </recommendedName>
</protein>
<sequence length="166" mass="18442">MSGPSLPPGTPTNMTPVEEATARILITSLIHRYASVGRETFPPEYIASLFEPDGMLMFPDGQEVAPSRLIDILGGSPPEFLLHHVTTVDVQFVSEDEARCQTYLLAQTDVKTLDHWGRWEDVVKKQVDGRWLFKRKILKPDGGHPDGWYAGLLANVEKSPSESGKI</sequence>
<evidence type="ECO:0000313" key="2">
    <source>
        <dbReference type="EMBL" id="PSN70055.1"/>
    </source>
</evidence>
<dbReference type="Proteomes" id="UP000240883">
    <property type="component" value="Unassembled WGS sequence"/>
</dbReference>
<dbReference type="Gene3D" id="3.10.450.50">
    <property type="match status" value="1"/>
</dbReference>
<name>A0A2T2NXA9_CORCC</name>
<dbReference type="CDD" id="cd00531">
    <property type="entry name" value="NTF2_like"/>
    <property type="match status" value="1"/>
</dbReference>
<dbReference type="SUPFAM" id="SSF54427">
    <property type="entry name" value="NTF2-like"/>
    <property type="match status" value="1"/>
</dbReference>
<keyword evidence="3" id="KW-1185">Reference proteome</keyword>
<dbReference type="AlphaFoldDB" id="A0A2T2NXA9"/>
<dbReference type="EMBL" id="KZ678132">
    <property type="protein sequence ID" value="PSN70055.1"/>
    <property type="molecule type" value="Genomic_DNA"/>
</dbReference>
<feature type="domain" description="SnoaL-like" evidence="1">
    <location>
        <begin position="19"/>
        <end position="135"/>
    </location>
</feature>
<proteinExistence type="predicted"/>
<evidence type="ECO:0000313" key="3">
    <source>
        <dbReference type="Proteomes" id="UP000240883"/>
    </source>
</evidence>